<gene>
    <name evidence="1" type="ORF">UFOVP873_14</name>
</gene>
<accession>A0A6J5P7C1</accession>
<reference evidence="1" key="1">
    <citation type="submission" date="2020-04" db="EMBL/GenBank/DDBJ databases">
        <authorList>
            <person name="Chiriac C."/>
            <person name="Salcher M."/>
            <person name="Ghai R."/>
            <person name="Kavagutti S V."/>
        </authorList>
    </citation>
    <scope>NUCLEOTIDE SEQUENCE</scope>
</reference>
<dbReference type="EMBL" id="LR796800">
    <property type="protein sequence ID" value="CAB4167077.1"/>
    <property type="molecule type" value="Genomic_DNA"/>
</dbReference>
<name>A0A6J5P7C1_9CAUD</name>
<sequence>MAQMTDEDYYEIKVYPKGRRVVLRFVGDCWDVHNWEMTYNSFVAPLVRRYSSDWMTWGDRITLTHGYYVWTWEQRVLDIKGDG</sequence>
<organism evidence="1">
    <name type="scientific">uncultured Caudovirales phage</name>
    <dbReference type="NCBI Taxonomy" id="2100421"/>
    <lineage>
        <taxon>Viruses</taxon>
        <taxon>Duplodnaviria</taxon>
        <taxon>Heunggongvirae</taxon>
        <taxon>Uroviricota</taxon>
        <taxon>Caudoviricetes</taxon>
        <taxon>Peduoviridae</taxon>
        <taxon>Maltschvirus</taxon>
        <taxon>Maltschvirus maltsch</taxon>
    </lineage>
</organism>
<protein>
    <submittedName>
        <fullName evidence="1">Uncharacterized protein</fullName>
    </submittedName>
</protein>
<evidence type="ECO:0000313" key="1">
    <source>
        <dbReference type="EMBL" id="CAB4167077.1"/>
    </source>
</evidence>
<proteinExistence type="predicted"/>